<organismHost>
    <name type="scientific">Gryllus bimaculatus</name>
    <name type="common">Two-spotted cricket</name>
    <dbReference type="NCBI Taxonomy" id="6999"/>
</organismHost>
<evidence type="ECO:0000313" key="2">
    <source>
        <dbReference type="Proteomes" id="UP000001359"/>
    </source>
</evidence>
<reference evidence="1 2" key="2">
    <citation type="journal article" date="1986" name="Med. Microbiol. Immunol.">
        <title>Insect iridescent virus type 6 induced toxic degenerative hepatitis in mice.</title>
        <authorList>
            <person name="Lorbacher de Ruiz H."/>
            <person name="Gelderblom H."/>
            <person name="Hofmann W."/>
            <person name="Darai G."/>
        </authorList>
    </citation>
    <scope>NUCLEOTIDE SEQUENCE [LARGE SCALE GENOMIC DNA]</scope>
</reference>
<keyword evidence="2" id="KW-1185">Reference proteome</keyword>
<sequence length="60" mass="6774">MDVENVSPSIYSFKSVHCSTPFSFKLFSNANDHAKFGIIFKRLFIQVSDIKASFICSIIP</sequence>
<reference evidence="1 2" key="11">
    <citation type="journal article" date="1994" name="Virus Genes">
        <title>Chilo iridescent virus encodes a putative helicase belonging to a distinct family within the "DEAD/H" superfamily: implications for the evolution of large DNA viruses.</title>
        <authorList>
            <person name="Sonntag K.C."/>
            <person name="Schnitzler P."/>
            <person name="Koonin E.V."/>
            <person name="Darai G."/>
        </authorList>
    </citation>
    <scope>NUCLEOTIDE SEQUENCE [LARGE SCALE GENOMIC DNA]</scope>
</reference>
<dbReference type="Proteomes" id="UP000001359">
    <property type="component" value="Segment"/>
</dbReference>
<reference evidence="1 2" key="10">
    <citation type="journal article" date="1994" name="Nucleic Acids Res.">
        <title>Identification of genes encoding zinc finger proteins, non-histone chromosomal HMG protein homologue, and a putative GTP phosphohydrolase in the genome of Chilo iridescent virus.</title>
        <authorList>
            <person name="Schnitzler P."/>
            <person name="Hug M."/>
            <person name="Handermann M."/>
            <person name="Janssen W."/>
            <person name="Koonin E.V."/>
            <person name="Delius H."/>
            <person name="Darai C."/>
        </authorList>
    </citation>
    <scope>NUCLEOTIDE SEQUENCE [LARGE SCALE GENOMIC DNA]</scope>
</reference>
<reference evidence="1 2" key="4">
    <citation type="journal article" date="1988" name="Virology">
        <title>Identification and characterization of the repetitive DNA element in the genome of insect iridescent virus type 6.</title>
        <authorList>
            <person name="Fischer M."/>
            <person name="Schnitzler P."/>
            <person name="Delius H."/>
            <person name="Darai G."/>
        </authorList>
    </citation>
    <scope>NUCLEOTIDE SEQUENCE [LARGE SCALE GENOMIC DNA]</scope>
</reference>
<reference evidence="1 2" key="7">
    <citation type="journal article" date="1993" name="J. Gen. Virol.">
        <title>Identification of the gene encoding the major capsid protein of insect iridescent virus type 6 by polymerase chain reaction.</title>
        <authorList>
            <person name="Stohwasser R."/>
            <person name="Raab K."/>
            <person name="Schnitzler P."/>
            <person name="Janssen W."/>
            <person name="Darai G."/>
        </authorList>
    </citation>
    <scope>NUCLEOTIDE SEQUENCE [LARGE SCALE GENOMIC DNA]</scope>
</reference>
<proteinExistence type="predicted"/>
<reference evidence="1 2" key="14">
    <citation type="journal article" date="1999" name="Virus Genes">
        <title>Identification of a gene cluster within the genome of Chilo iridescent virus encoding enzymes involved in viral DNA replication and processing.</title>
        <authorList>
            <person name="Muller K."/>
            <person name="Tidona C.A."/>
            <person name="Darai G."/>
        </authorList>
    </citation>
    <scope>NUCLEOTIDE SEQUENCE [LARGE SCALE GENOMIC DNA]</scope>
</reference>
<dbReference type="RefSeq" id="NP_149644.1">
    <property type="nucleotide sequence ID" value="NC_003038.1"/>
</dbReference>
<dbReference type="EMBL" id="AF303741">
    <property type="protein sequence ID" value="AAK82048.1"/>
    <property type="molecule type" value="Genomic_DNA"/>
</dbReference>
<dbReference type="GeneID" id="1733395"/>
<reference evidence="1 2" key="1">
    <citation type="journal article" date="1984" name="J. Virol.">
        <title>DNA analysis of insect iridescent virus 6: evidence for circular permutation and terminal redundancy.</title>
        <authorList>
            <person name="Delius H."/>
            <person name="Darai G."/>
            <person name="Fluegel R.M."/>
        </authorList>
    </citation>
    <scope>NUCLEOTIDE SEQUENCE [LARGE SCALE GENOMIC DNA]</scope>
</reference>
<organismHost>
    <name type="scientific">Gryllus campestris</name>
    <dbReference type="NCBI Taxonomy" id="58607"/>
</organismHost>
<reference evidence="1 2" key="12">
    <citation type="journal article" date="1997" name="Virus Genes">
        <title>The DNA sequence of Chilo iridescent virus between the genome coordinates 0.101 and 0.391; similarities in coding strategy between insect and vertebrate iridoviruses.</title>
        <authorList>
            <person name="Bahr U."/>
            <person name="Tidona C.A."/>
            <person name="Darai G."/>
        </authorList>
    </citation>
    <scope>NUCLEOTIDE SEQUENCE [LARGE SCALE GENOMIC DNA]</scope>
</reference>
<reference evidence="1 2" key="15">
    <citation type="journal article" date="2001" name="Virology">
        <title>Analysis of the first complete DNA sequence of an invertebrate iridovirus: coding strategy of the genome of Chilo iridescent virus.</title>
        <authorList>
            <person name="Jakob N.J."/>
            <person name="Muller K."/>
            <person name="Bahr U."/>
            <person name="Darai G."/>
        </authorList>
    </citation>
    <scope>NUCLEOTIDE SEQUENCE [LARGE SCALE GENOMIC DNA]</scope>
</reference>
<evidence type="ECO:0000313" key="1">
    <source>
        <dbReference type="EMBL" id="AAK82048.1"/>
    </source>
</evidence>
<protein>
    <submittedName>
        <fullName evidence="1">181L</fullName>
    </submittedName>
</protein>
<organism evidence="1 2">
    <name type="scientific">Invertebrate iridescent virus 6</name>
    <name type="common">IIV-6</name>
    <name type="synonym">Chilo iridescent virus</name>
    <dbReference type="NCBI Taxonomy" id="176652"/>
    <lineage>
        <taxon>Viruses</taxon>
        <taxon>Varidnaviria</taxon>
        <taxon>Bamfordvirae</taxon>
        <taxon>Nucleocytoviricota</taxon>
        <taxon>Megaviricetes</taxon>
        <taxon>Pimascovirales</taxon>
        <taxon>Pimascovirales incertae sedis</taxon>
        <taxon>Iridoviridae</taxon>
        <taxon>Betairidovirinae</taxon>
        <taxon>Iridovirus</taxon>
        <taxon>Iridovirus chilo1</taxon>
    </lineage>
</organism>
<reference evidence="1 2" key="13">
    <citation type="journal article" date="1998" name="Virus Genes">
        <title>Identification of a thymidylate synthase gene within the genome of Chilo iridescent virus.</title>
        <authorList>
            <person name="Muller K."/>
            <person name="Tidona C.A."/>
            <person name="Bahr U."/>
            <person name="Darai G."/>
        </authorList>
    </citation>
    <scope>NUCLEOTIDE SEQUENCE [LARGE SCALE GENOMIC DNA]</scope>
</reference>
<reference evidence="1 2" key="9">
    <citation type="journal article" date="1994" name="J. Gen. Virol.">
        <title>Insect iridescent virus type 6 encodes a polypeptide related to the largest subunit of eukaryotic RNA polymerase II.</title>
        <authorList>
            <person name="Schnitzler P."/>
            <person name="Sonntag K.C."/>
            <person name="Muller M."/>
            <person name="Janssen W."/>
            <person name="Bugert J.J."/>
            <person name="Koonin E.V."/>
            <person name="Darai G."/>
        </authorList>
    </citation>
    <scope>NUCLEOTIDE SEQUENCE [LARGE SCALE GENOMIC DNA]</scope>
</reference>
<accession>Q91FY4</accession>
<organismHost>
    <name type="scientific">Acheta domesticus</name>
    <name type="common">House cricket</name>
    <dbReference type="NCBI Taxonomy" id="6997"/>
</organismHost>
<reference evidence="1 2" key="6">
    <citation type="journal article" date="1992" name="Virus Genes">
        <title>Characterization of the third origin of DNA replication of the genome of insect iridescent virus type 6.</title>
        <authorList>
            <person name="Sonntag K.C."/>
            <person name="Darai G."/>
        </authorList>
    </citation>
    <scope>NUCLEOTIDE SEQUENCE [LARGE SCALE GENOMIC DNA]</scope>
</reference>
<name>Q91FY4_IIV6</name>
<reference evidence="1 2" key="5">
    <citation type="journal article" date="1992" name="Virus Genes">
        <title>Identification and mapping of origins of DNA replication within the DNA sequences of the genome of insect iridescent virus type 6.</title>
        <authorList>
            <person name="Handermann M."/>
            <person name="Schnitzler P."/>
            <person name="Rosen-Wolff A."/>
            <person name="Raab K."/>
            <person name="Sonntag K.C."/>
            <person name="Darai G."/>
        </authorList>
    </citation>
    <scope>NUCLEOTIDE SEQUENCE [LARGE SCALE GENOMIC DNA]</scope>
</reference>
<dbReference type="KEGG" id="vg:1733395"/>
<reference evidence="1 2" key="3">
    <citation type="journal article" date="1987" name="Virology">
        <title>Molecular cloning and physical mapping of the genome of insect iridescent virus type 6: further evidence for circular permutation of the viral genome.</title>
        <authorList>
            <person name="Schnitzler P."/>
            <person name="Soltau J.B."/>
            <person name="Fischer M."/>
            <person name="Reisner H."/>
            <person name="Scholz J."/>
            <person name="Delius H."/>
            <person name="Darai G."/>
        </authorList>
    </citation>
    <scope>NUCLEOTIDE SEQUENCE [LARGE SCALE GENOMIC DNA]</scope>
</reference>
<organismHost>
    <name type="scientific">Spodoptera frugiperda</name>
    <name type="common">Fall armyworm</name>
    <dbReference type="NCBI Taxonomy" id="7108"/>
</organismHost>
<organismHost>
    <name type="scientific">Chilo suppressalis</name>
    <name type="common">Asiatic rice borer moth</name>
    <dbReference type="NCBI Taxonomy" id="168631"/>
</organismHost>
<reference evidence="1 2" key="8">
    <citation type="journal article" date="1994" name="Intervirology">
        <title>Identification of the primary structure and the coding capacity of the genome of insect iridescent virus type 6 between the genome coordinates 0.310 and 0.347 (7990 bp).</title>
        <authorList>
            <person name="Sonntag K.C."/>
            <person name="Schnitzler P."/>
            <person name="Janssen W."/>
            <person name="Darai G."/>
        </authorList>
    </citation>
    <scope>NUCLEOTIDE SEQUENCE [LARGE SCALE GENOMIC DNA]</scope>
</reference>